<dbReference type="RefSeq" id="WP_115753101.1">
    <property type="nucleotide sequence ID" value="NZ_LARY01000002.1"/>
</dbReference>
<evidence type="ECO:0000313" key="2">
    <source>
        <dbReference type="EMBL" id="RDX00856.1"/>
    </source>
</evidence>
<dbReference type="Proteomes" id="UP000257055">
    <property type="component" value="Unassembled WGS sequence"/>
</dbReference>
<dbReference type="InterPro" id="IPR023378">
    <property type="entry name" value="YheA/YmcA-like_dom_sf"/>
</dbReference>
<dbReference type="AlphaFoldDB" id="A0A3D8TSU9"/>
<evidence type="ECO:0000313" key="3">
    <source>
        <dbReference type="Proteomes" id="UP000257055"/>
    </source>
</evidence>
<dbReference type="InterPro" id="IPR010368">
    <property type="entry name" value="Com_YlbF"/>
</dbReference>
<proteinExistence type="inferred from homology"/>
<dbReference type="SUPFAM" id="SSF158622">
    <property type="entry name" value="YheA/YmcA-like"/>
    <property type="match status" value="1"/>
</dbReference>
<dbReference type="Pfam" id="PF06133">
    <property type="entry name" value="Com_YlbF"/>
    <property type="match status" value="1"/>
</dbReference>
<accession>A0A3D8TSU9</accession>
<comment type="similarity">
    <text evidence="1">Belongs to the UPF0342 family.</text>
</comment>
<organism evidence="2 3">
    <name type="scientific">Listeria kieliensis</name>
    <dbReference type="NCBI Taxonomy" id="1621700"/>
    <lineage>
        <taxon>Bacteria</taxon>
        <taxon>Bacillati</taxon>
        <taxon>Bacillota</taxon>
        <taxon>Bacilli</taxon>
        <taxon>Bacillales</taxon>
        <taxon>Listeriaceae</taxon>
        <taxon>Listeria</taxon>
    </lineage>
</organism>
<name>A0A3D8TSU9_9LIST</name>
<reference evidence="3" key="1">
    <citation type="submission" date="2015-04" db="EMBL/GenBank/DDBJ databases">
        <authorList>
            <person name="Schardt J."/>
            <person name="Mueller-Herbst S."/>
            <person name="Scherer S."/>
            <person name="Huptas C."/>
        </authorList>
    </citation>
    <scope>NUCLEOTIDE SEQUENCE [LARGE SCALE GENOMIC DNA]</scope>
    <source>
        <strain evidence="3">Kiel-L1</strain>
    </source>
</reference>
<protein>
    <recommendedName>
        <fullName evidence="1">UPF0342 protein UR08_07745</fullName>
    </recommendedName>
</protein>
<sequence length="116" mass="13585">MSENIYDLAHGLERGIRETDEFKSLEEAYKKVTEDAEAKEKFDRFREIQITIQEKQMTGQDIDDETIDRAQKVADEVQQNELILGLMEKEQGMSTIINDLNRIIMMPLQSLYEVKE</sequence>
<gene>
    <name evidence="2" type="ORF">UR08_07745</name>
</gene>
<comment type="caution">
    <text evidence="2">The sequence shown here is derived from an EMBL/GenBank/DDBJ whole genome shotgun (WGS) entry which is preliminary data.</text>
</comment>
<dbReference type="EMBL" id="LARY01000002">
    <property type="protein sequence ID" value="RDX00856.1"/>
    <property type="molecule type" value="Genomic_DNA"/>
</dbReference>
<dbReference type="Gene3D" id="1.20.1500.10">
    <property type="entry name" value="YheA/YmcA-like"/>
    <property type="match status" value="1"/>
</dbReference>
<evidence type="ECO:0000256" key="1">
    <source>
        <dbReference type="HAMAP-Rule" id="MF_01526"/>
    </source>
</evidence>
<keyword evidence="3" id="KW-1185">Reference proteome</keyword>
<dbReference type="HAMAP" id="MF_01526">
    <property type="entry name" value="UPF0342"/>
    <property type="match status" value="1"/>
</dbReference>